<evidence type="ECO:0000256" key="5">
    <source>
        <dbReference type="ARBA" id="ARBA00023136"/>
    </source>
</evidence>
<dbReference type="InterPro" id="IPR036942">
    <property type="entry name" value="Beta-barrel_TonB_sf"/>
</dbReference>
<dbReference type="Pfam" id="PF25183">
    <property type="entry name" value="OMP_b-brl_4"/>
    <property type="match status" value="1"/>
</dbReference>
<sequence length="1258" mass="132860">MNKLFRTALVLAFLACASSLLIVTASAQSVYGSVFGTVSDKSGAVIPNASITVTDEAKGTVVNVTSNGAGDYSVPHLIPDVYDLKVVAKGFKPFETKGIKVEADTAPRIDPTLDIGSDTGTTITVNADTQPVLKTDKADVSTVFDEQQVSSLPVGDQNFTNLQLLLPGAQLLGWSHAADENPQGSKQIQVDGQAFGGTAFELDGTDNQDPILGIIVINPAMDAVTETKITTQNFDAELGKAVSAVVTAQTKSGTNHFHGSAYDFRTGNANYARDPYTQPVGSTVAGLKNRFGGSIGGPVIKDRFFFFGNYEAQRQKVGTSATDTLPTSLLTETALGNKVGPSGIAGADFSEYLHLGSAGFIYNNTAPVAPGCGSDGQVGSPYPCNVIPTAQLSAQTLALVKLLEPFTSGIAYGTGVGNDNGLDTNYSKSGTGLFNSNSYTERVDYTINEKMHAFERFSRFWDTLSGTVMFGAAGGPGFGIGNYGGNSNGANDSLASGMDIALNSHLLTDFRLGYYRYNVIDTKHDQGTNFADTLGIPGINIGGNITSGAPGFNVTNLPNGGGGTSGTVYGDGLNVNRCNCPLIEREDQFQIVNNWTMIKGNHTFKVGADLRYGRNLRVPSDNDRAGLLNFNVGPTSAPIDQLTGPAAGNKANSGGLGFASFFLGDVTSFNRYVSTSTNAKEFQKRTFFYGQDTWRVTKNLTLNLGLRWEIYFPESVNGPGNGALLDLNDGYLHVAGIGQVPSDLGWSIDLKKQFAPRLGVTYQLDEKTVVRAGYGRSFDTGVFGSIFGHTVTQNLPVLANQQINSPSAHAPAFNLAVGPTPYVPLTVPSSGLLPNPGSQVSSSARAVPLNFPTIDAWNLAIQRAITPTLSLTVAYVGNKGTHTLGDGDSNGTNPNESFVNLPGNYSVTGQTLHFDPSVPANTITASGATSTTNFLQRYYGGSLAACRDSNYTTPSEPFVVPGMCGWTNSIAYRGDTENTEFDALQVTLAQQFTHGLAVTGNYQWANAFGDTSNLWTWSHTLTHLRDSQVRAQQLTVYGSYDLPFGKGKQLAQNVNRLTDEIIGGYQLSFVTNWSGGLPFTASFNECGQNVPNTPNPATSGGCAPNTTGRIHTKLTPAVTNSGGKITRTFYQQQIPCADIPAGCKPGDNGNLTDPIDVAAGTGIFTNPGLDNYGNGGLNTYRGPSFFGTDMAITKAFTIHESIVTKFRMDAFNAFNHITAGNPGGGIESTGTIGGEGGGCGSGNDCGPRQLEFSLRVQF</sequence>
<evidence type="ECO:0000259" key="8">
    <source>
        <dbReference type="Pfam" id="PF25183"/>
    </source>
</evidence>
<dbReference type="AlphaFoldDB" id="A0AAU7DM37"/>
<evidence type="ECO:0000256" key="4">
    <source>
        <dbReference type="ARBA" id="ARBA00022692"/>
    </source>
</evidence>
<dbReference type="Gene3D" id="2.40.170.20">
    <property type="entry name" value="TonB-dependent receptor, beta-barrel domain"/>
    <property type="match status" value="1"/>
</dbReference>
<keyword evidence="3" id="KW-1134">Transmembrane beta strand</keyword>
<dbReference type="Pfam" id="PF13620">
    <property type="entry name" value="CarboxypepD_reg"/>
    <property type="match status" value="1"/>
</dbReference>
<dbReference type="PANTHER" id="PTHR30069">
    <property type="entry name" value="TONB-DEPENDENT OUTER MEMBRANE RECEPTOR"/>
    <property type="match status" value="1"/>
</dbReference>
<dbReference type="RefSeq" id="WP_348263600.1">
    <property type="nucleotide sequence ID" value="NZ_CP121196.1"/>
</dbReference>
<reference evidence="9" key="1">
    <citation type="submission" date="2023-03" db="EMBL/GenBank/DDBJ databases">
        <title>Edaphobacter sp.</title>
        <authorList>
            <person name="Huber K.J."/>
            <person name="Papendorf J."/>
            <person name="Pilke C."/>
            <person name="Bunk B."/>
            <person name="Sproeer C."/>
            <person name="Pester M."/>
        </authorList>
    </citation>
    <scope>NUCLEOTIDE SEQUENCE</scope>
    <source>
        <strain evidence="9">DSM 110680</strain>
    </source>
</reference>
<accession>A0AAU7DM37</accession>
<keyword evidence="9" id="KW-0675">Receptor</keyword>
<organism evidence="9">
    <name type="scientific">Telmatobacter sp. DSM 110680</name>
    <dbReference type="NCBI Taxonomy" id="3036704"/>
    <lineage>
        <taxon>Bacteria</taxon>
        <taxon>Pseudomonadati</taxon>
        <taxon>Acidobacteriota</taxon>
        <taxon>Terriglobia</taxon>
        <taxon>Terriglobales</taxon>
        <taxon>Acidobacteriaceae</taxon>
        <taxon>Telmatobacter</taxon>
    </lineage>
</organism>
<feature type="signal peptide" evidence="7">
    <location>
        <begin position="1"/>
        <end position="27"/>
    </location>
</feature>
<comment type="subcellular location">
    <subcellularLocation>
        <location evidence="1">Cell outer membrane</location>
        <topology evidence="1">Multi-pass membrane protein</topology>
    </subcellularLocation>
</comment>
<dbReference type="InterPro" id="IPR039426">
    <property type="entry name" value="TonB-dep_rcpt-like"/>
</dbReference>
<evidence type="ECO:0000256" key="2">
    <source>
        <dbReference type="ARBA" id="ARBA00022448"/>
    </source>
</evidence>
<dbReference type="EMBL" id="CP121196">
    <property type="protein sequence ID" value="XBH18375.1"/>
    <property type="molecule type" value="Genomic_DNA"/>
</dbReference>
<gene>
    <name evidence="9" type="ORF">P8935_03350</name>
</gene>
<evidence type="ECO:0000256" key="7">
    <source>
        <dbReference type="SAM" id="SignalP"/>
    </source>
</evidence>
<keyword evidence="7" id="KW-0732">Signal</keyword>
<dbReference type="SUPFAM" id="SSF49464">
    <property type="entry name" value="Carboxypeptidase regulatory domain-like"/>
    <property type="match status" value="1"/>
</dbReference>
<dbReference type="GO" id="GO:0009279">
    <property type="term" value="C:cell outer membrane"/>
    <property type="evidence" value="ECO:0007669"/>
    <property type="project" value="UniProtKB-SubCell"/>
</dbReference>
<dbReference type="InterPro" id="IPR008969">
    <property type="entry name" value="CarboxyPept-like_regulatory"/>
</dbReference>
<dbReference type="SUPFAM" id="SSF56935">
    <property type="entry name" value="Porins"/>
    <property type="match status" value="1"/>
</dbReference>
<feature type="chain" id="PRO_5043660949" evidence="7">
    <location>
        <begin position="28"/>
        <end position="1258"/>
    </location>
</feature>
<keyword evidence="2" id="KW-0813">Transport</keyword>
<keyword evidence="4" id="KW-0812">Transmembrane</keyword>
<dbReference type="Gene3D" id="2.60.40.1120">
    <property type="entry name" value="Carboxypeptidase-like, regulatory domain"/>
    <property type="match status" value="1"/>
</dbReference>
<name>A0AAU7DM37_9BACT</name>
<dbReference type="PANTHER" id="PTHR30069:SF46">
    <property type="entry name" value="OAR PROTEIN"/>
    <property type="match status" value="1"/>
</dbReference>
<feature type="domain" description="TonB-dependent transporter Oar-like beta-barrel" evidence="8">
    <location>
        <begin position="250"/>
        <end position="1234"/>
    </location>
</feature>
<dbReference type="GO" id="GO:0044718">
    <property type="term" value="P:siderophore transmembrane transport"/>
    <property type="evidence" value="ECO:0007669"/>
    <property type="project" value="TreeGrafter"/>
</dbReference>
<evidence type="ECO:0000256" key="3">
    <source>
        <dbReference type="ARBA" id="ARBA00022452"/>
    </source>
</evidence>
<dbReference type="InterPro" id="IPR057601">
    <property type="entry name" value="Oar-like_b-barrel"/>
</dbReference>
<evidence type="ECO:0000256" key="1">
    <source>
        <dbReference type="ARBA" id="ARBA00004571"/>
    </source>
</evidence>
<evidence type="ECO:0000313" key="9">
    <source>
        <dbReference type="EMBL" id="XBH18375.1"/>
    </source>
</evidence>
<protein>
    <submittedName>
        <fullName evidence="9">TonB-dependent receptor</fullName>
    </submittedName>
</protein>
<keyword evidence="6" id="KW-0998">Cell outer membrane</keyword>
<evidence type="ECO:0000256" key="6">
    <source>
        <dbReference type="ARBA" id="ARBA00023237"/>
    </source>
</evidence>
<keyword evidence="5" id="KW-0472">Membrane</keyword>
<dbReference type="GO" id="GO:0015344">
    <property type="term" value="F:siderophore uptake transmembrane transporter activity"/>
    <property type="evidence" value="ECO:0007669"/>
    <property type="project" value="TreeGrafter"/>
</dbReference>
<proteinExistence type="predicted"/>